<comment type="caution">
    <text evidence="1">The sequence shown here is derived from an EMBL/GenBank/DDBJ whole genome shotgun (WGS) entry which is preliminary data.</text>
</comment>
<sequence length="39" mass="4532">MAFVLFFWPGRALFSLCYAFIIPPAGVEIVCDSRWRRVP</sequence>
<gene>
    <name evidence="1" type="ORF">EDWATA_02949</name>
</gene>
<dbReference type="HOGENOM" id="CLU_3308792_0_0_6"/>
<evidence type="ECO:0000313" key="2">
    <source>
        <dbReference type="Proteomes" id="UP000003692"/>
    </source>
</evidence>
<dbReference type="Proteomes" id="UP000003692">
    <property type="component" value="Unassembled WGS sequence"/>
</dbReference>
<evidence type="ECO:0000313" key="1">
    <source>
        <dbReference type="EMBL" id="EFE22054.1"/>
    </source>
</evidence>
<organism evidence="1 2">
    <name type="scientific">Edwardsiella tarda ATCC 23685</name>
    <dbReference type="NCBI Taxonomy" id="500638"/>
    <lineage>
        <taxon>Bacteria</taxon>
        <taxon>Pseudomonadati</taxon>
        <taxon>Pseudomonadota</taxon>
        <taxon>Gammaproteobacteria</taxon>
        <taxon>Enterobacterales</taxon>
        <taxon>Hafniaceae</taxon>
        <taxon>Edwardsiella</taxon>
    </lineage>
</organism>
<protein>
    <submittedName>
        <fullName evidence="1">Uncharacterized protein</fullName>
    </submittedName>
</protein>
<dbReference type="AlphaFoldDB" id="D4F862"/>
<name>D4F862_EDWTA</name>
<accession>D4F862</accession>
<reference evidence="1 2" key="1">
    <citation type="submission" date="2010-02" db="EMBL/GenBank/DDBJ databases">
        <authorList>
            <person name="Weinstock G."/>
            <person name="Sodergren E."/>
            <person name="Clifton S."/>
            <person name="Fulton L."/>
            <person name="Fulton B."/>
            <person name="Courtney L."/>
            <person name="Fronick C."/>
            <person name="Harrison M."/>
            <person name="Strong C."/>
            <person name="Farmer C."/>
            <person name="Delahaunty K."/>
            <person name="Markovic C."/>
            <person name="Hall O."/>
            <person name="Minx P."/>
            <person name="Tomlinson C."/>
            <person name="Mitreva M."/>
            <person name="Nelson J."/>
            <person name="Hou S."/>
            <person name="Wollam A."/>
            <person name="Pepin K.H."/>
            <person name="Johnson M."/>
            <person name="Bhonagiri V."/>
            <person name="Zhang X."/>
            <person name="Suruliraj S."/>
            <person name="Warren W."/>
            <person name="Chinwalla A."/>
            <person name="Mardis E.R."/>
            <person name="Wilson R.K."/>
        </authorList>
    </citation>
    <scope>NUCLEOTIDE SEQUENCE [LARGE SCALE GENOMIC DNA]</scope>
    <source>
        <strain evidence="1 2">ATCC 23685</strain>
    </source>
</reference>
<proteinExistence type="predicted"/>
<dbReference type="EMBL" id="ADGK01000251">
    <property type="protein sequence ID" value="EFE22054.1"/>
    <property type="molecule type" value="Genomic_DNA"/>
</dbReference>